<evidence type="ECO:0000313" key="1">
    <source>
        <dbReference type="EMBL" id="QJA44883.1"/>
    </source>
</evidence>
<dbReference type="EMBL" id="MT144623">
    <property type="protein sequence ID" value="QJH95567.1"/>
    <property type="molecule type" value="Genomic_DNA"/>
</dbReference>
<dbReference type="AlphaFoldDB" id="A0A6H1ZAF5"/>
<evidence type="ECO:0000313" key="2">
    <source>
        <dbReference type="EMBL" id="QJH95567.1"/>
    </source>
</evidence>
<protein>
    <submittedName>
        <fullName evidence="1">Uncharacterized protein</fullName>
    </submittedName>
</protein>
<gene>
    <name evidence="1" type="ORF">TM448A00161_0030</name>
    <name evidence="2" type="ORF">TM448B00459_0022</name>
</gene>
<reference evidence="1" key="1">
    <citation type="submission" date="2020-03" db="EMBL/GenBank/DDBJ databases">
        <title>The deep terrestrial virosphere.</title>
        <authorList>
            <person name="Holmfeldt K."/>
            <person name="Nilsson E."/>
            <person name="Simone D."/>
            <person name="Lopez-Fernandez M."/>
            <person name="Wu X."/>
            <person name="de Brujin I."/>
            <person name="Lundin D."/>
            <person name="Andersson A."/>
            <person name="Bertilsson S."/>
            <person name="Dopson M."/>
        </authorList>
    </citation>
    <scope>NUCLEOTIDE SEQUENCE</scope>
    <source>
        <strain evidence="1">TM448A00161</strain>
        <strain evidence="2">TM448B00459</strain>
    </source>
</reference>
<proteinExistence type="predicted"/>
<name>A0A6H1ZAF5_9ZZZZ</name>
<organism evidence="1">
    <name type="scientific">viral metagenome</name>
    <dbReference type="NCBI Taxonomy" id="1070528"/>
    <lineage>
        <taxon>unclassified sequences</taxon>
        <taxon>metagenomes</taxon>
        <taxon>organismal metagenomes</taxon>
    </lineage>
</organism>
<accession>A0A6H1ZAF5</accession>
<dbReference type="EMBL" id="MT143982">
    <property type="protein sequence ID" value="QJA44883.1"/>
    <property type="molecule type" value="Genomic_DNA"/>
</dbReference>
<sequence>MIRIIKAIQSVLLTAGSAIVGKVYLTNGTYDAGVDASGNVQTVAAANDGVDIGNVDVASIAAGTNLIGKVSIDQATANANEIVLKASAAIVGSVGGLGIHVAATPAVAAAVGADVDALVPAAAGTRLCGLSCQETAAGAAVFVVKHAATGAAGTAVWYVALAANSSGSWWFGPDGIACPNGVSIDYGSGTFNVTALYKVVS</sequence>